<dbReference type="RefSeq" id="WP_144351406.1">
    <property type="nucleotide sequence ID" value="NZ_CP036259.1"/>
</dbReference>
<evidence type="ECO:0000313" key="2">
    <source>
        <dbReference type="Proteomes" id="UP000320776"/>
    </source>
</evidence>
<organism evidence="1 2">
    <name type="scientific">Sporomusa termitida</name>
    <dbReference type="NCBI Taxonomy" id="2377"/>
    <lineage>
        <taxon>Bacteria</taxon>
        <taxon>Bacillati</taxon>
        <taxon>Bacillota</taxon>
        <taxon>Negativicutes</taxon>
        <taxon>Selenomonadales</taxon>
        <taxon>Sporomusaceae</taxon>
        <taxon>Sporomusa</taxon>
    </lineage>
</organism>
<accession>A0A517DX97</accession>
<dbReference type="KEGG" id="sted:SPTER_34010"/>
<dbReference type="EMBL" id="CP036259">
    <property type="protein sequence ID" value="QDR81980.1"/>
    <property type="molecule type" value="Genomic_DNA"/>
</dbReference>
<dbReference type="OrthoDB" id="1683804at2"/>
<sequence>MSELLNACTRIAAIIPCYQPTGDSTTVIAVDGSATSLTTRVRTVLLRLARLRAIDLSALRTRTRAATERRNLAPLPLAPGLVLVPVKVRQPRVAGDTTTGYINFHAVTTVAANKNKPYQTTVTLSGKTELPVLWTPATVNRQLALARLAATAAPARPVLSAALQATLPGYDPALLNLAVKVAELFNEIVCMKPRL</sequence>
<protein>
    <submittedName>
        <fullName evidence="1">Uncharacterized protein</fullName>
    </submittedName>
</protein>
<dbReference type="AlphaFoldDB" id="A0A517DX97"/>
<evidence type="ECO:0000313" key="1">
    <source>
        <dbReference type="EMBL" id="QDR81980.1"/>
    </source>
</evidence>
<keyword evidence="2" id="KW-1185">Reference proteome</keyword>
<dbReference type="Proteomes" id="UP000320776">
    <property type="component" value="Chromosome"/>
</dbReference>
<reference evidence="1 2" key="1">
    <citation type="submission" date="2019-02" db="EMBL/GenBank/DDBJ databases">
        <title>Closed genome of Sporomusa termitida DSM 4440.</title>
        <authorList>
            <person name="Poehlein A."/>
            <person name="Daniel R."/>
        </authorList>
    </citation>
    <scope>NUCLEOTIDE SEQUENCE [LARGE SCALE GENOMIC DNA]</scope>
    <source>
        <strain evidence="1 2">DSM 4440</strain>
    </source>
</reference>
<proteinExistence type="predicted"/>
<name>A0A517DX97_9FIRM</name>
<gene>
    <name evidence="1" type="ORF">SPTER_34010</name>
</gene>